<reference evidence="2 3" key="1">
    <citation type="journal article" date="2013" name="ISME J.">
        <title>Multifactorial diversity sustains microbial community stability.</title>
        <authorList>
            <person name="Erkus O."/>
            <person name="de Jager V.C."/>
            <person name="Spus M."/>
            <person name="van Alen-Boerrigter I.J."/>
            <person name="van Rijswijck I.M."/>
            <person name="Hazelwood L."/>
            <person name="Janssen P.W."/>
            <person name="van Hijum S.A."/>
            <person name="Kleerebezem M."/>
            <person name="Smid E.J."/>
        </authorList>
    </citation>
    <scope>NUCLEOTIDE SEQUENCE [LARGE SCALE GENOMIC DNA]</scope>
    <source>
        <strain evidence="2 3">TIFN6</strain>
    </source>
</reference>
<dbReference type="Proteomes" id="UP000015854">
    <property type="component" value="Unassembled WGS sequence"/>
</dbReference>
<organism evidence="2 3">
    <name type="scientific">Lactococcus cremoris subsp. cremoris TIFN6</name>
    <dbReference type="NCBI Taxonomy" id="1234876"/>
    <lineage>
        <taxon>Bacteria</taxon>
        <taxon>Bacillati</taxon>
        <taxon>Bacillota</taxon>
        <taxon>Bacilli</taxon>
        <taxon>Lactobacillales</taxon>
        <taxon>Streptococcaceae</taxon>
        <taxon>Lactococcus</taxon>
        <taxon>Lactococcus cremoris subsp. cremoris</taxon>
    </lineage>
</organism>
<gene>
    <name evidence="2" type="ORF">LLT6_08790</name>
</gene>
<keyword evidence="1" id="KW-0472">Membrane</keyword>
<keyword evidence="1" id="KW-0812">Transmembrane</keyword>
<evidence type="ECO:0000313" key="2">
    <source>
        <dbReference type="EMBL" id="EQC56784.1"/>
    </source>
</evidence>
<name>T0TGW8_LACLC</name>
<dbReference type="SUPFAM" id="SSF57884">
    <property type="entry name" value="Ada DNA repair protein, N-terminal domain (N-Ada 10)"/>
    <property type="match status" value="1"/>
</dbReference>
<dbReference type="InterPro" id="IPR035451">
    <property type="entry name" value="Ada-like_dom_sf"/>
</dbReference>
<dbReference type="EMBL" id="ATBB01000259">
    <property type="protein sequence ID" value="EQC56784.1"/>
    <property type="molecule type" value="Genomic_DNA"/>
</dbReference>
<keyword evidence="1" id="KW-1133">Transmembrane helix</keyword>
<accession>T0TGW8</accession>
<dbReference type="PATRIC" id="fig|1234876.3.peg.1153"/>
<proteinExistence type="predicted"/>
<evidence type="ECO:0000256" key="1">
    <source>
        <dbReference type="SAM" id="Phobius"/>
    </source>
</evidence>
<comment type="caution">
    <text evidence="2">The sequence shown here is derived from an EMBL/GenBank/DDBJ whole genome shotgun (WGS) entry which is preliminary data.</text>
</comment>
<protein>
    <submittedName>
        <fullName evidence="2">Uncharacterized protein</fullName>
    </submittedName>
</protein>
<evidence type="ECO:0000313" key="3">
    <source>
        <dbReference type="Proteomes" id="UP000015854"/>
    </source>
</evidence>
<sequence length="46" mass="5507">MKITDEIWEVIKDNDKKLDNKLWYGVATTKIFVGLLVYPDYLKEKM</sequence>
<feature type="transmembrane region" description="Helical" evidence="1">
    <location>
        <begin position="22"/>
        <end position="42"/>
    </location>
</feature>
<dbReference type="AlphaFoldDB" id="T0TGW8"/>